<sequence>MSAIASYRNAALEEVKKVVELGPKMLEDLSSSMAKSFVFGGVSEAEAAFLSSLSGGDVEKANDTVDACYKVTRDALATGAQNIRVLERFIGLHIPQMGESLERSIASRAHAWRMCTIPVSHLDIQLSSPRDGNNFGVTVQMMMSKFLKEEREKMEKSLAESSKYYSSRADAIDKFTHLKKTSKSETKSSSKTSATGGKDGDESKESSSSSTEEKTTHGDDEMNLHRARALAALDAQAYVDLSVAMQTMMDGYVCILDNLEKNWEKLENPRGKNYGGYGSGGSSMVY</sequence>
<dbReference type="GO" id="GO:0061133">
    <property type="term" value="F:endopeptidase activator activity"/>
    <property type="evidence" value="ECO:0007669"/>
    <property type="project" value="TreeGrafter"/>
</dbReference>
<reference evidence="5 6" key="1">
    <citation type="journal article" date="2012" name="Genome Biol.">
        <title>Genome and low-iron response of an oceanic diatom adapted to chronic iron limitation.</title>
        <authorList>
            <person name="Lommer M."/>
            <person name="Specht M."/>
            <person name="Roy A.S."/>
            <person name="Kraemer L."/>
            <person name="Andreson R."/>
            <person name="Gutowska M.A."/>
            <person name="Wolf J."/>
            <person name="Bergner S.V."/>
            <person name="Schilhabel M.B."/>
            <person name="Klostermeier U.C."/>
            <person name="Beiko R.G."/>
            <person name="Rosenstiel P."/>
            <person name="Hippler M."/>
            <person name="Laroche J."/>
        </authorList>
    </citation>
    <scope>NUCLEOTIDE SEQUENCE [LARGE SCALE GENOMIC DNA]</scope>
    <source>
        <strain evidence="5 6">CCMP1005</strain>
    </source>
</reference>
<organism evidence="5 6">
    <name type="scientific">Thalassiosira oceanica</name>
    <name type="common">Marine diatom</name>
    <dbReference type="NCBI Taxonomy" id="159749"/>
    <lineage>
        <taxon>Eukaryota</taxon>
        <taxon>Sar</taxon>
        <taxon>Stramenopiles</taxon>
        <taxon>Ochrophyta</taxon>
        <taxon>Bacillariophyta</taxon>
        <taxon>Coscinodiscophyceae</taxon>
        <taxon>Thalassiosirophycidae</taxon>
        <taxon>Thalassiosirales</taxon>
        <taxon>Thalassiosiraceae</taxon>
        <taxon>Thalassiosira</taxon>
    </lineage>
</organism>
<accession>K0SLR4</accession>
<comment type="caution">
    <text evidence="5">The sequence shown here is derived from an EMBL/GenBank/DDBJ whole genome shotgun (WGS) entry which is preliminary data.</text>
</comment>
<dbReference type="AlphaFoldDB" id="K0SLR4"/>
<name>K0SLR4_THAOC</name>
<proteinExistence type="inferred from homology"/>
<dbReference type="GO" id="GO:0008537">
    <property type="term" value="C:proteasome activator complex"/>
    <property type="evidence" value="ECO:0007669"/>
    <property type="project" value="InterPro"/>
</dbReference>
<evidence type="ECO:0000259" key="4">
    <source>
        <dbReference type="Pfam" id="PF02252"/>
    </source>
</evidence>
<feature type="compositionally biased region" description="Basic and acidic residues" evidence="3">
    <location>
        <begin position="198"/>
        <end position="222"/>
    </location>
</feature>
<dbReference type="InterPro" id="IPR036252">
    <property type="entry name" value="Proteasome_activ_sf"/>
</dbReference>
<evidence type="ECO:0000256" key="3">
    <source>
        <dbReference type="SAM" id="MobiDB-lite"/>
    </source>
</evidence>
<dbReference type="OrthoDB" id="6591885at2759"/>
<evidence type="ECO:0000256" key="2">
    <source>
        <dbReference type="ARBA" id="ARBA00022942"/>
    </source>
</evidence>
<feature type="domain" description="Proteasome activator PA28 C-terminal" evidence="4">
    <location>
        <begin position="228"/>
        <end position="274"/>
    </location>
</feature>
<dbReference type="eggNOG" id="ENOG502SGM9">
    <property type="taxonomic scope" value="Eukaryota"/>
</dbReference>
<feature type="domain" description="Proteasome activator PA28 C-terminal" evidence="4">
    <location>
        <begin position="124"/>
        <end position="177"/>
    </location>
</feature>
<gene>
    <name evidence="5" type="ORF">THAOC_11786</name>
</gene>
<dbReference type="InterPro" id="IPR036997">
    <property type="entry name" value="PA28_C_sf"/>
</dbReference>
<dbReference type="GO" id="GO:2000045">
    <property type="term" value="P:regulation of G1/S transition of mitotic cell cycle"/>
    <property type="evidence" value="ECO:0007669"/>
    <property type="project" value="TreeGrafter"/>
</dbReference>
<dbReference type="GO" id="GO:0005737">
    <property type="term" value="C:cytoplasm"/>
    <property type="evidence" value="ECO:0007669"/>
    <property type="project" value="TreeGrafter"/>
</dbReference>
<dbReference type="GO" id="GO:0061136">
    <property type="term" value="P:regulation of proteasomal protein catabolic process"/>
    <property type="evidence" value="ECO:0007669"/>
    <property type="project" value="TreeGrafter"/>
</dbReference>
<dbReference type="EMBL" id="AGNL01013511">
    <property type="protein sequence ID" value="EJK67213.1"/>
    <property type="molecule type" value="Genomic_DNA"/>
</dbReference>
<feature type="compositionally biased region" description="Basic and acidic residues" evidence="3">
    <location>
        <begin position="179"/>
        <end position="188"/>
    </location>
</feature>
<dbReference type="PANTHER" id="PTHR10660">
    <property type="entry name" value="PROTEASOME REGULATOR PA28"/>
    <property type="match status" value="1"/>
</dbReference>
<dbReference type="GO" id="GO:0005654">
    <property type="term" value="C:nucleoplasm"/>
    <property type="evidence" value="ECO:0007669"/>
    <property type="project" value="TreeGrafter"/>
</dbReference>
<keyword evidence="2" id="KW-0647">Proteasome</keyword>
<evidence type="ECO:0000313" key="6">
    <source>
        <dbReference type="Proteomes" id="UP000266841"/>
    </source>
</evidence>
<evidence type="ECO:0000256" key="1">
    <source>
        <dbReference type="ARBA" id="ARBA00005883"/>
    </source>
</evidence>
<dbReference type="OMA" id="QMSDASE"/>
<comment type="similarity">
    <text evidence="1">Belongs to the PA28 family.</text>
</comment>
<dbReference type="Gene3D" id="1.20.120.180">
    <property type="entry name" value="Proteasome activator pa28, C-terminal domain"/>
    <property type="match status" value="1"/>
</dbReference>
<dbReference type="SUPFAM" id="SSF47216">
    <property type="entry name" value="Proteasome activator"/>
    <property type="match status" value="1"/>
</dbReference>
<dbReference type="Pfam" id="PF02252">
    <property type="entry name" value="PA28_C"/>
    <property type="match status" value="2"/>
</dbReference>
<dbReference type="Proteomes" id="UP000266841">
    <property type="component" value="Unassembled WGS sequence"/>
</dbReference>
<protein>
    <recommendedName>
        <fullName evidence="4">Proteasome activator PA28 C-terminal domain-containing protein</fullName>
    </recommendedName>
</protein>
<dbReference type="InterPro" id="IPR009077">
    <property type="entry name" value="Proteasome_activ_PA28"/>
</dbReference>
<feature type="region of interest" description="Disordered" evidence="3">
    <location>
        <begin position="179"/>
        <end position="222"/>
    </location>
</feature>
<dbReference type="PANTHER" id="PTHR10660:SF2">
    <property type="entry name" value="LD45860P"/>
    <property type="match status" value="1"/>
</dbReference>
<keyword evidence="6" id="KW-1185">Reference proteome</keyword>
<dbReference type="InterPro" id="IPR003186">
    <property type="entry name" value="PA28_C"/>
</dbReference>
<evidence type="ECO:0000313" key="5">
    <source>
        <dbReference type="EMBL" id="EJK67213.1"/>
    </source>
</evidence>